<reference evidence="1 2" key="1">
    <citation type="submission" date="2019-05" db="EMBL/GenBank/DDBJ databases">
        <title>Another draft genome of Portunus trituberculatus and its Hox gene families provides insights of decapod evolution.</title>
        <authorList>
            <person name="Jeong J.-H."/>
            <person name="Song I."/>
            <person name="Kim S."/>
            <person name="Choi T."/>
            <person name="Kim D."/>
            <person name="Ryu S."/>
            <person name="Kim W."/>
        </authorList>
    </citation>
    <scope>NUCLEOTIDE SEQUENCE [LARGE SCALE GENOMIC DNA]</scope>
    <source>
        <tissue evidence="1">Muscle</tissue>
    </source>
</reference>
<proteinExistence type="predicted"/>
<dbReference type="Proteomes" id="UP000324222">
    <property type="component" value="Unassembled WGS sequence"/>
</dbReference>
<sequence length="86" mass="9860">MNYIRRVARFWANPAPRIDHAADPCVSLTLSWPSAGGPIQSPRRTNTWNRLTPRNLPSAGCQTRHCFSCPTNAIQSRERFCDLRRH</sequence>
<gene>
    <name evidence="1" type="ORF">E2C01_009886</name>
</gene>
<evidence type="ECO:0000313" key="1">
    <source>
        <dbReference type="EMBL" id="MPC17041.1"/>
    </source>
</evidence>
<accession>A0A5B7D6W7</accession>
<protein>
    <submittedName>
        <fullName evidence="1">Uncharacterized protein</fullName>
    </submittedName>
</protein>
<comment type="caution">
    <text evidence="1">The sequence shown here is derived from an EMBL/GenBank/DDBJ whole genome shotgun (WGS) entry which is preliminary data.</text>
</comment>
<organism evidence="1 2">
    <name type="scientific">Portunus trituberculatus</name>
    <name type="common">Swimming crab</name>
    <name type="synonym">Neptunus trituberculatus</name>
    <dbReference type="NCBI Taxonomy" id="210409"/>
    <lineage>
        <taxon>Eukaryota</taxon>
        <taxon>Metazoa</taxon>
        <taxon>Ecdysozoa</taxon>
        <taxon>Arthropoda</taxon>
        <taxon>Crustacea</taxon>
        <taxon>Multicrustacea</taxon>
        <taxon>Malacostraca</taxon>
        <taxon>Eumalacostraca</taxon>
        <taxon>Eucarida</taxon>
        <taxon>Decapoda</taxon>
        <taxon>Pleocyemata</taxon>
        <taxon>Brachyura</taxon>
        <taxon>Eubrachyura</taxon>
        <taxon>Portunoidea</taxon>
        <taxon>Portunidae</taxon>
        <taxon>Portuninae</taxon>
        <taxon>Portunus</taxon>
    </lineage>
</organism>
<dbReference type="EMBL" id="VSRR010000556">
    <property type="protein sequence ID" value="MPC17041.1"/>
    <property type="molecule type" value="Genomic_DNA"/>
</dbReference>
<name>A0A5B7D6W7_PORTR</name>
<keyword evidence="2" id="KW-1185">Reference proteome</keyword>
<evidence type="ECO:0000313" key="2">
    <source>
        <dbReference type="Proteomes" id="UP000324222"/>
    </source>
</evidence>
<dbReference type="AlphaFoldDB" id="A0A5B7D6W7"/>